<protein>
    <recommendedName>
        <fullName evidence="2">DUF86 domain-containing protein</fullName>
    </recommendedName>
</protein>
<dbReference type="AlphaFoldDB" id="A0A7C5X0J0"/>
<organism evidence="1">
    <name type="scientific">Thermocrinis ruber</name>
    <dbReference type="NCBI Taxonomy" id="75906"/>
    <lineage>
        <taxon>Bacteria</taxon>
        <taxon>Pseudomonadati</taxon>
        <taxon>Aquificota</taxon>
        <taxon>Aquificia</taxon>
        <taxon>Aquificales</taxon>
        <taxon>Aquificaceae</taxon>
        <taxon>Thermocrinis</taxon>
    </lineage>
</organism>
<dbReference type="EMBL" id="DSAC01000025">
    <property type="protein sequence ID" value="HHO73411.1"/>
    <property type="molecule type" value="Genomic_DNA"/>
</dbReference>
<comment type="caution">
    <text evidence="1">The sequence shown here is derived from an EMBL/GenBank/DDBJ whole genome shotgun (WGS) entry which is preliminary data.</text>
</comment>
<evidence type="ECO:0008006" key="2">
    <source>
        <dbReference type="Google" id="ProtNLM"/>
    </source>
</evidence>
<sequence length="118" mass="13770">MTNSLLFLEDMLFRTLSKEIEERHKEVLALYSHDLEITNIANSIKRLCDHIFEVYKGIPDPSKKLDENLYSTLYYLLKDMSITLYDLTIAEGEQLYYVISSAYQKLNGAVNLLERLTL</sequence>
<reference evidence="1" key="1">
    <citation type="journal article" date="2020" name="mSystems">
        <title>Genome- and Community-Level Interaction Insights into Carbon Utilization and Element Cycling Functions of Hydrothermarchaeota in Hydrothermal Sediment.</title>
        <authorList>
            <person name="Zhou Z."/>
            <person name="Liu Y."/>
            <person name="Xu W."/>
            <person name="Pan J."/>
            <person name="Luo Z.H."/>
            <person name="Li M."/>
        </authorList>
    </citation>
    <scope>NUCLEOTIDE SEQUENCE [LARGE SCALE GENOMIC DNA]</scope>
    <source>
        <strain evidence="1">SpSt-114</strain>
    </source>
</reference>
<name>A0A7C5X0J0_9AQUI</name>
<evidence type="ECO:0000313" key="1">
    <source>
        <dbReference type="EMBL" id="HHO73411.1"/>
    </source>
</evidence>
<accession>A0A7C5X0J0</accession>
<proteinExistence type="predicted"/>
<gene>
    <name evidence="1" type="ORF">ENN04_02095</name>
</gene>